<comment type="caution">
    <text evidence="1">The sequence shown here is derived from an EMBL/GenBank/DDBJ whole genome shotgun (WGS) entry which is preliminary data.</text>
</comment>
<protein>
    <submittedName>
        <fullName evidence="1">Uncharacterized protein</fullName>
    </submittedName>
</protein>
<evidence type="ECO:0000313" key="2">
    <source>
        <dbReference type="Proteomes" id="UP001501772"/>
    </source>
</evidence>
<proteinExistence type="predicted"/>
<gene>
    <name evidence="1" type="ORF">GCM10022289_46190</name>
</gene>
<dbReference type="Proteomes" id="UP001501772">
    <property type="component" value="Unassembled WGS sequence"/>
</dbReference>
<reference evidence="2" key="1">
    <citation type="journal article" date="2019" name="Int. J. Syst. Evol. Microbiol.">
        <title>The Global Catalogue of Microorganisms (GCM) 10K type strain sequencing project: providing services to taxonomists for standard genome sequencing and annotation.</title>
        <authorList>
            <consortium name="The Broad Institute Genomics Platform"/>
            <consortium name="The Broad Institute Genome Sequencing Center for Infectious Disease"/>
            <person name="Wu L."/>
            <person name="Ma J."/>
        </authorList>
    </citation>
    <scope>NUCLEOTIDE SEQUENCE [LARGE SCALE GENOMIC DNA]</scope>
    <source>
        <strain evidence="2">JCM 17626</strain>
    </source>
</reference>
<evidence type="ECO:0000313" key="1">
    <source>
        <dbReference type="EMBL" id="GAA4213677.1"/>
    </source>
</evidence>
<keyword evidence="2" id="KW-1185">Reference proteome</keyword>
<dbReference type="EMBL" id="BAABBY010000016">
    <property type="protein sequence ID" value="GAA4213677.1"/>
    <property type="molecule type" value="Genomic_DNA"/>
</dbReference>
<organism evidence="1 2">
    <name type="scientific">Pedobacter jeongneungensis</name>
    <dbReference type="NCBI Taxonomy" id="947309"/>
    <lineage>
        <taxon>Bacteria</taxon>
        <taxon>Pseudomonadati</taxon>
        <taxon>Bacteroidota</taxon>
        <taxon>Sphingobacteriia</taxon>
        <taxon>Sphingobacteriales</taxon>
        <taxon>Sphingobacteriaceae</taxon>
        <taxon>Pedobacter</taxon>
    </lineage>
</organism>
<name>A0ABP8BQN2_9SPHI</name>
<accession>A0ABP8BQN2</accession>
<sequence>MLNINHKENDVEQLNAKIMSIYFQYPTIDEFQALTYPVKTEENKQEYLKDEDSLIKEQILELRDYLALKQL</sequence>